<gene>
    <name evidence="2" type="ORF">OOZ35_03015</name>
</gene>
<proteinExistence type="predicted"/>
<protein>
    <recommendedName>
        <fullName evidence="4">DUF4468 domain-containing protein</fullName>
    </recommendedName>
</protein>
<name>A0ABT4RXU5_9FLAO</name>
<evidence type="ECO:0000313" key="3">
    <source>
        <dbReference type="Proteomes" id="UP001149142"/>
    </source>
</evidence>
<keyword evidence="3" id="KW-1185">Reference proteome</keyword>
<evidence type="ECO:0000256" key="1">
    <source>
        <dbReference type="SAM" id="SignalP"/>
    </source>
</evidence>
<feature type="chain" id="PRO_5045328145" description="DUF4468 domain-containing protein" evidence="1">
    <location>
        <begin position="18"/>
        <end position="169"/>
    </location>
</feature>
<keyword evidence="1" id="KW-0732">Signal</keyword>
<reference evidence="2" key="1">
    <citation type="submission" date="2022-11" db="EMBL/GenBank/DDBJ databases">
        <title>Refractory cell wall polysaccharides provide important carbon source for microbial heterotrophs in the hadal ocean.</title>
        <authorList>
            <person name="Zhu X."/>
        </authorList>
    </citation>
    <scope>NUCLEOTIDE SEQUENCE</scope>
    <source>
        <strain evidence="2">MTRN7</strain>
    </source>
</reference>
<dbReference type="EMBL" id="JAPFGC010000002">
    <property type="protein sequence ID" value="MDA0176458.1"/>
    <property type="molecule type" value="Genomic_DNA"/>
</dbReference>
<evidence type="ECO:0008006" key="4">
    <source>
        <dbReference type="Google" id="ProtNLM"/>
    </source>
</evidence>
<evidence type="ECO:0000313" key="2">
    <source>
        <dbReference type="EMBL" id="MDA0176458.1"/>
    </source>
</evidence>
<dbReference type="Proteomes" id="UP001149142">
    <property type="component" value="Unassembled WGS sequence"/>
</dbReference>
<accession>A0ABT4RXU5</accession>
<organism evidence="2 3">
    <name type="scientific">Mesoflavibacter profundi</name>
    <dbReference type="NCBI Taxonomy" id="2708110"/>
    <lineage>
        <taxon>Bacteria</taxon>
        <taxon>Pseudomonadati</taxon>
        <taxon>Bacteroidota</taxon>
        <taxon>Flavobacteriia</taxon>
        <taxon>Flavobacteriales</taxon>
        <taxon>Flavobacteriaceae</taxon>
        <taxon>Mesoflavibacter</taxon>
    </lineage>
</organism>
<feature type="signal peptide" evidence="1">
    <location>
        <begin position="1"/>
        <end position="17"/>
    </location>
</feature>
<sequence>MKYLLILFLFVSGLVYAQEDNHYFKLNEHNELIWQKTYTIKDSSNYVNSLLKREKTSNIKSEYGQILGEFNNIQLKGSKYPVYSKRPTKGSLIIEFKENRIRVTVVNIVFQSLKGNVLAKEKVIPATLSKYALNNKNEIKKGKSVTSMLQGLDEKLSLIFKPTKDDNDW</sequence>
<comment type="caution">
    <text evidence="2">The sequence shown here is derived from an EMBL/GenBank/DDBJ whole genome shotgun (WGS) entry which is preliminary data.</text>
</comment>
<dbReference type="RefSeq" id="WP_191072797.1">
    <property type="nucleotide sequence ID" value="NZ_CAXQEU010000159.1"/>
</dbReference>